<comment type="subcellular location">
    <subcellularLocation>
        <location evidence="1">Cytoplasm</location>
        <location evidence="1">Cytoskeleton</location>
        <location evidence="1">Microtubule organizing center</location>
        <location evidence="1">Centrosome</location>
    </subcellularLocation>
</comment>
<feature type="compositionally biased region" description="Basic and acidic residues" evidence="5">
    <location>
        <begin position="369"/>
        <end position="383"/>
    </location>
</feature>
<dbReference type="GO" id="GO:0005813">
    <property type="term" value="C:centrosome"/>
    <property type="evidence" value="ECO:0007669"/>
    <property type="project" value="UniProtKB-SubCell"/>
</dbReference>
<reference evidence="6" key="1">
    <citation type="submission" date="2023-08" db="EMBL/GenBank/DDBJ databases">
        <authorList>
            <person name="Chen Y."/>
            <person name="Shah S."/>
            <person name="Dougan E. K."/>
            <person name="Thang M."/>
            <person name="Chan C."/>
        </authorList>
    </citation>
    <scope>NUCLEOTIDE SEQUENCE</scope>
</reference>
<dbReference type="Gene3D" id="3.80.10.10">
    <property type="entry name" value="Ribonuclease Inhibitor"/>
    <property type="match status" value="2"/>
</dbReference>
<dbReference type="AlphaFoldDB" id="A0AA36IZ22"/>
<evidence type="ECO:0000313" key="6">
    <source>
        <dbReference type="EMBL" id="CAJ1395505.1"/>
    </source>
</evidence>
<feature type="compositionally biased region" description="Low complexity" evidence="5">
    <location>
        <begin position="206"/>
        <end position="217"/>
    </location>
</feature>
<keyword evidence="3" id="KW-0175">Coiled coil</keyword>
<dbReference type="Proteomes" id="UP001178507">
    <property type="component" value="Unassembled WGS sequence"/>
</dbReference>
<feature type="region of interest" description="Disordered" evidence="5">
    <location>
        <begin position="190"/>
        <end position="282"/>
    </location>
</feature>
<evidence type="ECO:0000256" key="5">
    <source>
        <dbReference type="SAM" id="MobiDB-lite"/>
    </source>
</evidence>
<evidence type="ECO:0000256" key="1">
    <source>
        <dbReference type="ARBA" id="ARBA00004300"/>
    </source>
</evidence>
<dbReference type="EMBL" id="CAUJNA010003179">
    <property type="protein sequence ID" value="CAJ1395505.1"/>
    <property type="molecule type" value="Genomic_DNA"/>
</dbReference>
<sequence>MPAPSLLAHLDASKDSTALSLAYASVGDDGCTAIARYMRENVMLRTLDLRGNNIRADGLVVLAHGLRSGGSNMTSVCFKWNQIGSHPRGIQALCDVLKDNQSITHVDLRNNKIGTDCAHFLGDMLRHNSTVTHLDLSWNDLGVEGGKALLEGMQANHAVIDLQLSGNRVAEDTLHAIAFILRRNRQTAPMGASTFRQERAMTAQDPASPGRASPSASVGFAPTTPGTRTNAERAATPGSPGFGSTARSVNLNIPSEAGLSPSPREGPATSTLPPATPAKVQPPVHDEETLKLLQREQNHSNAEDARFFGEVAEYIDLLQLDVARNKKYRMDAEERERVVTKGFMEREMRYAQEMRELENLLAKAKAEKEGEVHKEADGPHESFEGSQGKKIGVNDIEGHGRPELAESARDSQAVRNLCGDSFVKKAMMALTRCAQWARSCSSWAAPCRSLGFRPFPGLGLAPPRSAPAPSGGLGFGIGWRGFAVKPSGVWGFPPRKMTTRYSGMHLHPGRERGYPNPVKRSGKVRKLPNVRLKRYDYSVTASKDGQFYLQPPYPPRINRTVQVRPPWGAKKNPWPTTVHKDYKLKWRNIEYVFVPELTRKPHGSPSRRWAGPVKRIELLKGRKPKVTWETHAPGCIWWGGGGGVGVGKKYIKWHF</sequence>
<keyword evidence="2" id="KW-0963">Cytoplasm</keyword>
<protein>
    <submittedName>
        <fullName evidence="6">Uncharacterized protein</fullName>
    </submittedName>
</protein>
<dbReference type="PANTHER" id="PTHR23170">
    <property type="entry name" value="NY-REN-58 ANTIGEN"/>
    <property type="match status" value="1"/>
</dbReference>
<proteinExistence type="predicted"/>
<dbReference type="SUPFAM" id="SSF52047">
    <property type="entry name" value="RNI-like"/>
    <property type="match status" value="1"/>
</dbReference>
<feature type="region of interest" description="Disordered" evidence="5">
    <location>
        <begin position="501"/>
        <end position="522"/>
    </location>
</feature>
<dbReference type="SMART" id="SM00368">
    <property type="entry name" value="LRR_RI"/>
    <property type="match status" value="4"/>
</dbReference>
<evidence type="ECO:0000313" key="7">
    <source>
        <dbReference type="Proteomes" id="UP001178507"/>
    </source>
</evidence>
<feature type="region of interest" description="Disordered" evidence="5">
    <location>
        <begin position="369"/>
        <end position="398"/>
    </location>
</feature>
<dbReference type="InterPro" id="IPR032675">
    <property type="entry name" value="LRR_dom_sf"/>
</dbReference>
<comment type="caution">
    <text evidence="6">The sequence shown here is derived from an EMBL/GenBank/DDBJ whole genome shotgun (WGS) entry which is preliminary data.</text>
</comment>
<evidence type="ECO:0000256" key="4">
    <source>
        <dbReference type="ARBA" id="ARBA00023212"/>
    </source>
</evidence>
<keyword evidence="4" id="KW-0206">Cytoskeleton</keyword>
<dbReference type="InterPro" id="IPR001611">
    <property type="entry name" value="Leu-rich_rpt"/>
</dbReference>
<evidence type="ECO:0000256" key="3">
    <source>
        <dbReference type="ARBA" id="ARBA00023054"/>
    </source>
</evidence>
<organism evidence="6 7">
    <name type="scientific">Effrenium voratum</name>
    <dbReference type="NCBI Taxonomy" id="2562239"/>
    <lineage>
        <taxon>Eukaryota</taxon>
        <taxon>Sar</taxon>
        <taxon>Alveolata</taxon>
        <taxon>Dinophyceae</taxon>
        <taxon>Suessiales</taxon>
        <taxon>Symbiodiniaceae</taxon>
        <taxon>Effrenium</taxon>
    </lineage>
</organism>
<dbReference type="PANTHER" id="PTHR23170:SF3">
    <property type="entry name" value="LEUCINE-RICH REPEAT-CONTAINING PROTEIN 45"/>
    <property type="match status" value="1"/>
</dbReference>
<dbReference type="InterPro" id="IPR052116">
    <property type="entry name" value="Centro_Cilium_Assembly"/>
</dbReference>
<dbReference type="Pfam" id="PF13516">
    <property type="entry name" value="LRR_6"/>
    <property type="match status" value="3"/>
</dbReference>
<keyword evidence="7" id="KW-1185">Reference proteome</keyword>
<gene>
    <name evidence="6" type="ORF">EVOR1521_LOCUS19926</name>
</gene>
<accession>A0AA36IZ22</accession>
<evidence type="ECO:0000256" key="2">
    <source>
        <dbReference type="ARBA" id="ARBA00022490"/>
    </source>
</evidence>
<name>A0AA36IZ22_9DINO</name>